<comment type="subcellular location">
    <subcellularLocation>
        <location evidence="1 7">Cell membrane</location>
        <topology evidence="1 7">Multi-pass membrane protein</topology>
    </subcellularLocation>
</comment>
<keyword evidence="6 7" id="KW-0472">Membrane</keyword>
<dbReference type="PROSITE" id="PS50928">
    <property type="entry name" value="ABC_TM1"/>
    <property type="match status" value="1"/>
</dbReference>
<dbReference type="InterPro" id="IPR051393">
    <property type="entry name" value="ABC_transporter_permease"/>
</dbReference>
<name>A0ABQ1RF58_9MICO</name>
<reference evidence="10" key="1">
    <citation type="journal article" date="2019" name="Int. J. Syst. Evol. Microbiol.">
        <title>The Global Catalogue of Microorganisms (GCM) 10K type strain sequencing project: providing services to taxonomists for standard genome sequencing and annotation.</title>
        <authorList>
            <consortium name="The Broad Institute Genomics Platform"/>
            <consortium name="The Broad Institute Genome Sequencing Center for Infectious Disease"/>
            <person name="Wu L."/>
            <person name="Ma J."/>
        </authorList>
    </citation>
    <scope>NUCLEOTIDE SEQUENCE [LARGE SCALE GENOMIC DNA]</scope>
    <source>
        <strain evidence="10">CCM 7640</strain>
    </source>
</reference>
<comment type="similarity">
    <text evidence="7">Belongs to the binding-protein-dependent transport system permease family.</text>
</comment>
<dbReference type="PANTHER" id="PTHR30193:SF37">
    <property type="entry name" value="INNER MEMBRANE ABC TRANSPORTER PERMEASE PROTEIN YCJO"/>
    <property type="match status" value="1"/>
</dbReference>
<dbReference type="Gene3D" id="1.10.3720.10">
    <property type="entry name" value="MetI-like"/>
    <property type="match status" value="1"/>
</dbReference>
<dbReference type="PANTHER" id="PTHR30193">
    <property type="entry name" value="ABC TRANSPORTER PERMEASE PROTEIN"/>
    <property type="match status" value="1"/>
</dbReference>
<keyword evidence="3" id="KW-1003">Cell membrane</keyword>
<dbReference type="SUPFAM" id="SSF161098">
    <property type="entry name" value="MetI-like"/>
    <property type="match status" value="1"/>
</dbReference>
<dbReference type="InterPro" id="IPR000515">
    <property type="entry name" value="MetI-like"/>
</dbReference>
<organism evidence="9 10">
    <name type="scientific">Microbacterium murale</name>
    <dbReference type="NCBI Taxonomy" id="1081040"/>
    <lineage>
        <taxon>Bacteria</taxon>
        <taxon>Bacillati</taxon>
        <taxon>Actinomycetota</taxon>
        <taxon>Actinomycetes</taxon>
        <taxon>Micrococcales</taxon>
        <taxon>Microbacteriaceae</taxon>
        <taxon>Microbacterium</taxon>
    </lineage>
</organism>
<keyword evidence="2 7" id="KW-0813">Transport</keyword>
<dbReference type="InterPro" id="IPR035906">
    <property type="entry name" value="MetI-like_sf"/>
</dbReference>
<keyword evidence="5 7" id="KW-1133">Transmembrane helix</keyword>
<keyword evidence="10" id="KW-1185">Reference proteome</keyword>
<feature type="transmembrane region" description="Helical" evidence="7">
    <location>
        <begin position="80"/>
        <end position="103"/>
    </location>
</feature>
<evidence type="ECO:0000256" key="1">
    <source>
        <dbReference type="ARBA" id="ARBA00004651"/>
    </source>
</evidence>
<dbReference type="SUPFAM" id="SSF160964">
    <property type="entry name" value="MalF N-terminal region-like"/>
    <property type="match status" value="1"/>
</dbReference>
<dbReference type="Pfam" id="PF00528">
    <property type="entry name" value="BPD_transp_1"/>
    <property type="match status" value="1"/>
</dbReference>
<evidence type="ECO:0000259" key="8">
    <source>
        <dbReference type="PROSITE" id="PS50928"/>
    </source>
</evidence>
<evidence type="ECO:0000256" key="6">
    <source>
        <dbReference type="ARBA" id="ARBA00023136"/>
    </source>
</evidence>
<evidence type="ECO:0000256" key="2">
    <source>
        <dbReference type="ARBA" id="ARBA00022448"/>
    </source>
</evidence>
<feature type="transmembrane region" description="Helical" evidence="7">
    <location>
        <begin position="223"/>
        <end position="243"/>
    </location>
</feature>
<evidence type="ECO:0000256" key="4">
    <source>
        <dbReference type="ARBA" id="ARBA00022692"/>
    </source>
</evidence>
<evidence type="ECO:0000256" key="3">
    <source>
        <dbReference type="ARBA" id="ARBA00022475"/>
    </source>
</evidence>
<feature type="domain" description="ABC transmembrane type-1" evidence="8">
    <location>
        <begin position="77"/>
        <end position="291"/>
    </location>
</feature>
<gene>
    <name evidence="9" type="ORF">GCM10007269_05280</name>
</gene>
<evidence type="ECO:0000313" key="9">
    <source>
        <dbReference type="EMBL" id="GGD65042.1"/>
    </source>
</evidence>
<dbReference type="RefSeq" id="WP_229702656.1">
    <property type="nucleotide sequence ID" value="NZ_BMCM01000001.1"/>
</dbReference>
<keyword evidence="4 7" id="KW-0812">Transmembrane</keyword>
<feature type="transmembrane region" description="Helical" evidence="7">
    <location>
        <begin position="263"/>
        <end position="290"/>
    </location>
</feature>
<sequence length="301" mass="32200">MSITSNRRRNSRFRRTQRSAYFYVLPAVIIFTLLIVLPGLHTLYLSFVNWDGLTAATSAGVDNYLALVQDPLLLGALKNALVLLFFFTLLPILLALLVTALIGPGPRPGLTVLRTVYFLPQVVPLVAVGIIWRWMYNADGVVDSTLGFFGIAGPVEGWLGNFTTALPAIGLVGTWALYGVCLTLFLTGVQKIDSGLYDAVTVDGGGRIWQFFAVTLPSLRREIALAASITGIAALATFDLIFIATRGGPGNSTTVPGLLVYRLAFTTGEIGAASALAICLMVITGLYVVLVNKIDRSGAES</sequence>
<evidence type="ECO:0000256" key="7">
    <source>
        <dbReference type="RuleBase" id="RU363032"/>
    </source>
</evidence>
<dbReference type="EMBL" id="BMCM01000001">
    <property type="protein sequence ID" value="GGD65042.1"/>
    <property type="molecule type" value="Genomic_DNA"/>
</dbReference>
<feature type="transmembrane region" description="Helical" evidence="7">
    <location>
        <begin position="165"/>
        <end position="186"/>
    </location>
</feature>
<proteinExistence type="inferred from homology"/>
<dbReference type="Proteomes" id="UP000629365">
    <property type="component" value="Unassembled WGS sequence"/>
</dbReference>
<protein>
    <submittedName>
        <fullName evidence="9">ABC transporter permease</fullName>
    </submittedName>
</protein>
<evidence type="ECO:0000256" key="5">
    <source>
        <dbReference type="ARBA" id="ARBA00022989"/>
    </source>
</evidence>
<accession>A0ABQ1RF58</accession>
<evidence type="ECO:0000313" key="10">
    <source>
        <dbReference type="Proteomes" id="UP000629365"/>
    </source>
</evidence>
<feature type="transmembrane region" description="Helical" evidence="7">
    <location>
        <begin position="115"/>
        <end position="135"/>
    </location>
</feature>
<comment type="caution">
    <text evidence="9">The sequence shown here is derived from an EMBL/GenBank/DDBJ whole genome shotgun (WGS) entry which is preliminary data.</text>
</comment>
<feature type="transmembrane region" description="Helical" evidence="7">
    <location>
        <begin position="20"/>
        <end position="40"/>
    </location>
</feature>